<proteinExistence type="inferred from homology"/>
<dbReference type="GO" id="GO:0016773">
    <property type="term" value="F:phosphotransferase activity, alcohol group as acceptor"/>
    <property type="evidence" value="ECO:0007669"/>
    <property type="project" value="UniProtKB-UniRule"/>
</dbReference>
<comment type="caution">
    <text evidence="2">The sequence shown here is derived from an EMBL/GenBank/DDBJ whole genome shotgun (WGS) entry which is preliminary data.</text>
</comment>
<evidence type="ECO:0000313" key="3">
    <source>
        <dbReference type="Proteomes" id="UP000321051"/>
    </source>
</evidence>
<dbReference type="AlphaFoldDB" id="A0A510YC15"/>
<dbReference type="GO" id="GO:0005524">
    <property type="term" value="F:ATP binding"/>
    <property type="evidence" value="ECO:0007669"/>
    <property type="project" value="UniProtKB-UniRule"/>
</dbReference>
<accession>A0A510YC15</accession>
<protein>
    <recommendedName>
        <fullName evidence="1">Anhydro-N-acetylmuramic acid kinase</fullName>
        <ecNumber evidence="1">2.7.1.170</ecNumber>
    </recommendedName>
    <alternativeName>
        <fullName evidence="1">AnhMurNAc kinase</fullName>
    </alternativeName>
</protein>
<dbReference type="UniPathway" id="UPA00343"/>
<dbReference type="PANTHER" id="PTHR30605:SF0">
    <property type="entry name" value="ANHYDRO-N-ACETYLMURAMIC ACID KINASE"/>
    <property type="match status" value="1"/>
</dbReference>
<dbReference type="HAMAP" id="MF_01270">
    <property type="entry name" value="AnhMurNAc_kinase"/>
    <property type="match status" value="1"/>
</dbReference>
<feature type="binding site" evidence="1">
    <location>
        <begin position="11"/>
        <end position="18"/>
    </location>
    <ligand>
        <name>ATP</name>
        <dbReference type="ChEBI" id="CHEBI:30616"/>
    </ligand>
</feature>
<sequence length="401" mass="44183">MTILGIGLMSGTSLDGVDAALIEISDTDSQTNYKIAGQYSEPFPTKIRAMLHQLCEPSSARIEKISSMNAYLGNMYAGIVNKTLKKYHRSSDELSFISSHGQTIFHQPTMNQTDELDIPNTLQIGDISALSYHTDTPVVGNFRVADIAARGQGAPLVSYVDHLLFREDKKDVAVQNIGGIGNVTYLPPKLSQSEPVSFDTGPGNMLIDQLVSRFTNGKLAYDSEGEIASTGSTSQQLLKWLMQEPYLSREYPKTTGRELFGHTYVNHILATGEKLGLKMPDIIRTVTEWTAETIAFHYRQLNPASPVSKVIIGGGGSRNPVLMNDLRQKLTGSQFLSHDDFGIDNQIKEAMAFAILGYKRLTGDYNQLPVFTGAKSSVIMGEVACNTKNAFKKVHRFYDLK</sequence>
<keyword evidence="3" id="KW-1185">Reference proteome</keyword>
<keyword evidence="1" id="KW-0067">ATP-binding</keyword>
<comment type="pathway">
    <text evidence="1">Cell wall biogenesis; peptidoglycan recycling.</text>
</comment>
<evidence type="ECO:0000313" key="2">
    <source>
        <dbReference type="EMBL" id="GEK60181.1"/>
    </source>
</evidence>
<comment type="catalytic activity">
    <reaction evidence="1">
        <text>1,6-anhydro-N-acetyl-beta-muramate + ATP + H2O = N-acetyl-D-muramate 6-phosphate + ADP + H(+)</text>
        <dbReference type="Rhea" id="RHEA:24952"/>
        <dbReference type="ChEBI" id="CHEBI:15377"/>
        <dbReference type="ChEBI" id="CHEBI:15378"/>
        <dbReference type="ChEBI" id="CHEBI:30616"/>
        <dbReference type="ChEBI" id="CHEBI:58690"/>
        <dbReference type="ChEBI" id="CHEBI:58722"/>
        <dbReference type="ChEBI" id="CHEBI:456216"/>
        <dbReference type="EC" id="2.7.1.170"/>
    </reaction>
</comment>
<keyword evidence="1" id="KW-0547">Nucleotide-binding</keyword>
<dbReference type="EMBL" id="BJUN01000033">
    <property type="protein sequence ID" value="GEK60181.1"/>
    <property type="molecule type" value="Genomic_DNA"/>
</dbReference>
<dbReference type="CDD" id="cd24050">
    <property type="entry name" value="ASKHA_NBD_ANMK"/>
    <property type="match status" value="1"/>
</dbReference>
<comment type="similarity">
    <text evidence="1">Belongs to the anhydro-N-acetylmuramic acid kinase family.</text>
</comment>
<dbReference type="GO" id="GO:0016301">
    <property type="term" value="F:kinase activity"/>
    <property type="evidence" value="ECO:0007669"/>
    <property type="project" value="UniProtKB-KW"/>
</dbReference>
<comment type="function">
    <text evidence="1">Catalyzes the specific phosphorylation of 1,6-anhydro-N-acetylmuramic acid (anhMurNAc) with the simultaneous cleavage of the 1,6-anhydro ring, generating MurNAc-6-P. Is required for the utilization of anhMurNAc either imported from the medium or derived from its own cell wall murein, and thus plays a role in cell wall recycling.</text>
</comment>
<keyword evidence="1" id="KW-0808">Transferase</keyword>
<dbReference type="Gene3D" id="3.30.420.40">
    <property type="match status" value="2"/>
</dbReference>
<evidence type="ECO:0000256" key="1">
    <source>
        <dbReference type="HAMAP-Rule" id="MF_01270"/>
    </source>
</evidence>
<dbReference type="SUPFAM" id="SSF53067">
    <property type="entry name" value="Actin-like ATPase domain"/>
    <property type="match status" value="1"/>
</dbReference>
<gene>
    <name evidence="1 2" type="primary">anmK</name>
    <name evidence="2" type="ORF">MHA01_30860</name>
</gene>
<name>A0A510YC15_MARHA</name>
<dbReference type="Pfam" id="PF03702">
    <property type="entry name" value="AnmK"/>
    <property type="match status" value="1"/>
</dbReference>
<dbReference type="InterPro" id="IPR043129">
    <property type="entry name" value="ATPase_NBD"/>
</dbReference>
<dbReference type="GO" id="GO:0006040">
    <property type="term" value="P:amino sugar metabolic process"/>
    <property type="evidence" value="ECO:0007669"/>
    <property type="project" value="InterPro"/>
</dbReference>
<dbReference type="GO" id="GO:0009254">
    <property type="term" value="P:peptidoglycan turnover"/>
    <property type="evidence" value="ECO:0007669"/>
    <property type="project" value="UniProtKB-UniRule"/>
</dbReference>
<dbReference type="NCBIfam" id="NF007148">
    <property type="entry name" value="PRK09585.3-2"/>
    <property type="match status" value="1"/>
</dbReference>
<dbReference type="PANTHER" id="PTHR30605">
    <property type="entry name" value="ANHYDRO-N-ACETYLMURAMIC ACID KINASE"/>
    <property type="match status" value="1"/>
</dbReference>
<comment type="pathway">
    <text evidence="1">Amino-sugar metabolism; 1,6-anhydro-N-acetylmuramate degradation.</text>
</comment>
<dbReference type="EC" id="2.7.1.170" evidence="1"/>
<dbReference type="InterPro" id="IPR005338">
    <property type="entry name" value="Anhydro_N_Ac-Mur_kinase"/>
</dbReference>
<dbReference type="GO" id="GO:0097175">
    <property type="term" value="P:1,6-anhydro-N-acetyl-beta-muramic acid catabolic process"/>
    <property type="evidence" value="ECO:0007669"/>
    <property type="project" value="UniProtKB-UniRule"/>
</dbReference>
<keyword evidence="1 2" id="KW-0418">Kinase</keyword>
<reference evidence="2 3" key="1">
    <citation type="submission" date="2019-07" db="EMBL/GenBank/DDBJ databases">
        <title>Whole genome shotgun sequence of Marinococcus halophilus NBRC 102359.</title>
        <authorList>
            <person name="Hosoyama A."/>
            <person name="Uohara A."/>
            <person name="Ohji S."/>
            <person name="Ichikawa N."/>
        </authorList>
    </citation>
    <scope>NUCLEOTIDE SEQUENCE [LARGE SCALE GENOMIC DNA]</scope>
    <source>
        <strain evidence="2 3">NBRC 102359</strain>
    </source>
</reference>
<dbReference type="Proteomes" id="UP000321051">
    <property type="component" value="Unassembled WGS sequence"/>
</dbReference>
<dbReference type="UniPathway" id="UPA00544"/>
<organism evidence="2 3">
    <name type="scientific">Marinococcus halophilus</name>
    <dbReference type="NCBI Taxonomy" id="1371"/>
    <lineage>
        <taxon>Bacteria</taxon>
        <taxon>Bacillati</taxon>
        <taxon>Bacillota</taxon>
        <taxon>Bacilli</taxon>
        <taxon>Bacillales</taxon>
        <taxon>Bacillaceae</taxon>
        <taxon>Marinococcus</taxon>
    </lineage>
</organism>
<keyword evidence="1" id="KW-0119">Carbohydrate metabolism</keyword>